<sequence length="267" mass="30687">MASRLWGLFRPVARHLSQKNVLTVGPIVNSVNWLQRYQTTTTAAKQETKPTVAPENPVLRQKLVDFGAYVAECLPKYVQKVEVLHHNELEVMIHPEGVIPVLTFLKDHTNAQFTNIVDIAGVDKPSLENRFEIVYMLLSLQFNSRIRVKTYTDEVTPIDSACSVYKGANWYEREIWDLFGVFFADHPDLRRILTDYGFEGHPLRRDFPLSGFVEVRYDDAVGRVVVEPLELTQEFRKFETGTPWETFPAYRVTSGTETPTPTPEQKK</sequence>
<dbReference type="GO" id="GO:0016020">
    <property type="term" value="C:membrane"/>
    <property type="evidence" value="ECO:0007669"/>
    <property type="project" value="UniProtKB-ARBA"/>
</dbReference>
<proteinExistence type="inferred from homology"/>
<dbReference type="PANTHER" id="PTHR10884:SF14">
    <property type="entry name" value="NADH DEHYDROGENASE [UBIQUINONE] IRON-SULFUR PROTEIN 3, MITOCHONDRIAL"/>
    <property type="match status" value="1"/>
</dbReference>
<comment type="caution">
    <text evidence="11">The sequence shown here is derived from an EMBL/GenBank/DDBJ whole genome shotgun (WGS) entry which is preliminary data.</text>
</comment>
<organism evidence="11 12">
    <name type="scientific">Candidula unifasciata</name>
    <dbReference type="NCBI Taxonomy" id="100452"/>
    <lineage>
        <taxon>Eukaryota</taxon>
        <taxon>Metazoa</taxon>
        <taxon>Spiralia</taxon>
        <taxon>Lophotrochozoa</taxon>
        <taxon>Mollusca</taxon>
        <taxon>Gastropoda</taxon>
        <taxon>Heterobranchia</taxon>
        <taxon>Euthyneura</taxon>
        <taxon>Panpulmonata</taxon>
        <taxon>Eupulmonata</taxon>
        <taxon>Stylommatophora</taxon>
        <taxon>Helicina</taxon>
        <taxon>Helicoidea</taxon>
        <taxon>Geomitridae</taxon>
        <taxon>Candidula</taxon>
    </lineage>
</organism>
<comment type="catalytic activity">
    <reaction evidence="8">
        <text>a ubiquinone + NADH + 5 H(+)(in) = a ubiquinol + NAD(+) + 4 H(+)(out)</text>
        <dbReference type="Rhea" id="RHEA:29091"/>
        <dbReference type="Rhea" id="RHEA-COMP:9565"/>
        <dbReference type="Rhea" id="RHEA-COMP:9566"/>
        <dbReference type="ChEBI" id="CHEBI:15378"/>
        <dbReference type="ChEBI" id="CHEBI:16389"/>
        <dbReference type="ChEBI" id="CHEBI:17976"/>
        <dbReference type="ChEBI" id="CHEBI:57540"/>
        <dbReference type="ChEBI" id="CHEBI:57945"/>
        <dbReference type="EC" id="7.1.1.2"/>
    </reaction>
</comment>
<keyword evidence="6 9" id="KW-0520">NAD</keyword>
<dbReference type="InterPro" id="IPR001268">
    <property type="entry name" value="NADH_UbQ_OxRdtase_30kDa_su"/>
</dbReference>
<protein>
    <recommendedName>
        <fullName evidence="3">NADH dehydrogenase [ubiquinone] iron-sulfur protein 3, mitochondrial</fullName>
    </recommendedName>
</protein>
<dbReference type="Gene3D" id="3.30.460.80">
    <property type="entry name" value="NADH:ubiquinone oxidoreductase, 30kDa subunit"/>
    <property type="match status" value="1"/>
</dbReference>
<evidence type="ECO:0000256" key="9">
    <source>
        <dbReference type="RuleBase" id="RU003456"/>
    </source>
</evidence>
<dbReference type="AlphaFoldDB" id="A0A8S4A3V7"/>
<evidence type="ECO:0000256" key="6">
    <source>
        <dbReference type="ARBA" id="ARBA00023027"/>
    </source>
</evidence>
<evidence type="ECO:0000256" key="1">
    <source>
        <dbReference type="ARBA" id="ARBA00004173"/>
    </source>
</evidence>
<dbReference type="OrthoDB" id="37721at2759"/>
<dbReference type="NCBIfam" id="NF004733">
    <property type="entry name" value="PRK06074.1-5"/>
    <property type="match status" value="1"/>
</dbReference>
<dbReference type="NCBIfam" id="TIGR01961">
    <property type="entry name" value="NuoC_fam"/>
    <property type="match status" value="1"/>
</dbReference>
<evidence type="ECO:0000256" key="7">
    <source>
        <dbReference type="ARBA" id="ARBA00023075"/>
    </source>
</evidence>
<evidence type="ECO:0000313" key="12">
    <source>
        <dbReference type="Proteomes" id="UP000678393"/>
    </source>
</evidence>
<dbReference type="FunFam" id="3.30.460.80:FF:000002">
    <property type="entry name" value="NADH dehydrogenase iron-sulfur protein 3, mitochondrial"/>
    <property type="match status" value="1"/>
</dbReference>
<name>A0A8S4A3V7_9EUPU</name>
<evidence type="ECO:0000259" key="10">
    <source>
        <dbReference type="Pfam" id="PF00329"/>
    </source>
</evidence>
<dbReference type="Proteomes" id="UP000678393">
    <property type="component" value="Unassembled WGS sequence"/>
</dbReference>
<comment type="subcellular location">
    <subcellularLocation>
        <location evidence="1">Mitochondrion</location>
    </subcellularLocation>
</comment>
<dbReference type="GO" id="GO:0005739">
    <property type="term" value="C:mitochondrion"/>
    <property type="evidence" value="ECO:0007669"/>
    <property type="project" value="UniProtKB-SubCell"/>
</dbReference>
<evidence type="ECO:0000256" key="2">
    <source>
        <dbReference type="ARBA" id="ARBA00007569"/>
    </source>
</evidence>
<dbReference type="SUPFAM" id="SSF143243">
    <property type="entry name" value="Nqo5-like"/>
    <property type="match status" value="1"/>
</dbReference>
<feature type="domain" description="NADH:ubiquinone oxidoreductase 30kDa subunit" evidence="10">
    <location>
        <begin position="91"/>
        <end position="212"/>
    </location>
</feature>
<evidence type="ECO:0000313" key="11">
    <source>
        <dbReference type="EMBL" id="CAG5134715.1"/>
    </source>
</evidence>
<evidence type="ECO:0000256" key="4">
    <source>
        <dbReference type="ARBA" id="ARBA00022448"/>
    </source>
</evidence>
<evidence type="ECO:0000256" key="8">
    <source>
        <dbReference type="ARBA" id="ARBA00049551"/>
    </source>
</evidence>
<gene>
    <name evidence="11" type="ORF">CUNI_LOCUS20273</name>
</gene>
<keyword evidence="4 9" id="KW-0813">Transport</keyword>
<dbReference type="PROSITE" id="PS00542">
    <property type="entry name" value="COMPLEX1_30K"/>
    <property type="match status" value="1"/>
</dbReference>
<keyword evidence="12" id="KW-1185">Reference proteome</keyword>
<accession>A0A8S4A3V7</accession>
<comment type="similarity">
    <text evidence="2 9">Belongs to the complex I 30 kDa subunit family.</text>
</comment>
<dbReference type="Pfam" id="PF00329">
    <property type="entry name" value="Complex1_30kDa"/>
    <property type="match status" value="1"/>
</dbReference>
<dbReference type="GO" id="GO:0008137">
    <property type="term" value="F:NADH dehydrogenase (ubiquinone) activity"/>
    <property type="evidence" value="ECO:0007669"/>
    <property type="project" value="UniProtKB-EC"/>
</dbReference>
<evidence type="ECO:0000256" key="5">
    <source>
        <dbReference type="ARBA" id="ARBA00022967"/>
    </source>
</evidence>
<dbReference type="EMBL" id="CAJHNH020007523">
    <property type="protein sequence ID" value="CAG5134715.1"/>
    <property type="molecule type" value="Genomic_DNA"/>
</dbReference>
<dbReference type="GO" id="GO:0016651">
    <property type="term" value="F:oxidoreductase activity, acting on NAD(P)H"/>
    <property type="evidence" value="ECO:0007669"/>
    <property type="project" value="InterPro"/>
</dbReference>
<dbReference type="InterPro" id="IPR037232">
    <property type="entry name" value="NADH_quin_OxRdtase_su_C/D-like"/>
</dbReference>
<dbReference type="InterPro" id="IPR020396">
    <property type="entry name" value="NADH_UbQ_OxRdtase_CS"/>
</dbReference>
<dbReference type="PANTHER" id="PTHR10884">
    <property type="entry name" value="NADH DEHYDROGENASE UBIQUINONE IRON-SULFUR PROTEIN 3"/>
    <property type="match status" value="1"/>
</dbReference>
<evidence type="ECO:0000256" key="3">
    <source>
        <dbReference type="ARBA" id="ARBA00020084"/>
    </source>
</evidence>
<reference evidence="11" key="1">
    <citation type="submission" date="2021-04" db="EMBL/GenBank/DDBJ databases">
        <authorList>
            <consortium name="Molecular Ecology Group"/>
        </authorList>
    </citation>
    <scope>NUCLEOTIDE SEQUENCE</scope>
</reference>
<dbReference type="InterPro" id="IPR010218">
    <property type="entry name" value="NADH_DH_suC"/>
</dbReference>
<keyword evidence="5 9" id="KW-1278">Translocase</keyword>
<keyword evidence="7" id="KW-0830">Ubiquinone</keyword>
<dbReference type="HAMAP" id="MF_01357">
    <property type="entry name" value="NDH1_NuoC"/>
    <property type="match status" value="1"/>
</dbReference>